<comment type="subcellular location">
    <subcellularLocation>
        <location evidence="1">Membrane</location>
        <topology evidence="1">Multi-pass membrane protein</topology>
    </subcellularLocation>
</comment>
<evidence type="ECO:0000259" key="6">
    <source>
        <dbReference type="Pfam" id="PF00916"/>
    </source>
</evidence>
<feature type="domain" description="SLC26A/SulP transporter" evidence="6">
    <location>
        <begin position="17"/>
        <end position="171"/>
    </location>
</feature>
<proteinExistence type="predicted"/>
<evidence type="ECO:0000256" key="5">
    <source>
        <dbReference type="SAM" id="Phobius"/>
    </source>
</evidence>
<protein>
    <submittedName>
        <fullName evidence="7">SulP family inorganic anion transporter</fullName>
    </submittedName>
</protein>
<gene>
    <name evidence="7" type="ORF">CQY22_016330</name>
</gene>
<dbReference type="PANTHER" id="PTHR11814">
    <property type="entry name" value="SULFATE TRANSPORTER"/>
    <property type="match status" value="1"/>
</dbReference>
<dbReference type="AlphaFoldDB" id="A0A2G5P649"/>
<dbReference type="RefSeq" id="WP_090589029.1">
    <property type="nucleotide sequence ID" value="NZ_CP104302.1"/>
</dbReference>
<accession>A0A2G5P649</accession>
<keyword evidence="4 5" id="KW-0472">Membrane</keyword>
<feature type="transmembrane region" description="Helical" evidence="5">
    <location>
        <begin position="96"/>
        <end position="113"/>
    </location>
</feature>
<evidence type="ECO:0000313" key="8">
    <source>
        <dbReference type="Proteomes" id="UP000230551"/>
    </source>
</evidence>
<sequence>MINPVRAVAGLGRPQVGDVVAGLANGLFSVPGGMAYANVGGFNPVAGLYSGMVSTIVGSALSRTVLMVTTVTSALALSSRSVLTDAGLDHTDPANVAALAIVVGAVMLVFGALKFGAIMDFVSNAVMTGFTAGIAVQILAGAIGDATGYRPHSHNTIGRFVEALGQLHQWVLDTSSRPKRSPRLRRS</sequence>
<dbReference type="Proteomes" id="UP000230551">
    <property type="component" value="Unassembled WGS sequence"/>
</dbReference>
<dbReference type="Pfam" id="PF00916">
    <property type="entry name" value="Sulfate_transp"/>
    <property type="match status" value="1"/>
</dbReference>
<evidence type="ECO:0000256" key="3">
    <source>
        <dbReference type="ARBA" id="ARBA00022989"/>
    </source>
</evidence>
<keyword evidence="2 5" id="KW-0812">Transmembrane</keyword>
<name>A0A2G5P649_9MYCO</name>
<comment type="caution">
    <text evidence="7">The sequence shown here is derived from an EMBL/GenBank/DDBJ whole genome shotgun (WGS) entry which is preliminary data.</text>
</comment>
<keyword evidence="8" id="KW-1185">Reference proteome</keyword>
<dbReference type="GO" id="GO:0016020">
    <property type="term" value="C:membrane"/>
    <property type="evidence" value="ECO:0007669"/>
    <property type="project" value="UniProtKB-SubCell"/>
</dbReference>
<dbReference type="EMBL" id="PDCN02000028">
    <property type="protein sequence ID" value="PIB73503.1"/>
    <property type="molecule type" value="Genomic_DNA"/>
</dbReference>
<dbReference type="OrthoDB" id="9771198at2"/>
<dbReference type="InterPro" id="IPR001902">
    <property type="entry name" value="SLC26A/SulP_fam"/>
</dbReference>
<feature type="transmembrane region" description="Helical" evidence="5">
    <location>
        <begin position="20"/>
        <end position="39"/>
    </location>
</feature>
<evidence type="ECO:0000256" key="2">
    <source>
        <dbReference type="ARBA" id="ARBA00022692"/>
    </source>
</evidence>
<evidence type="ECO:0000256" key="1">
    <source>
        <dbReference type="ARBA" id="ARBA00004141"/>
    </source>
</evidence>
<dbReference type="GO" id="GO:0055085">
    <property type="term" value="P:transmembrane transport"/>
    <property type="evidence" value="ECO:0007669"/>
    <property type="project" value="InterPro"/>
</dbReference>
<dbReference type="InterPro" id="IPR011547">
    <property type="entry name" value="SLC26A/SulP_dom"/>
</dbReference>
<evidence type="ECO:0000313" key="7">
    <source>
        <dbReference type="EMBL" id="PIB73503.1"/>
    </source>
</evidence>
<reference evidence="7 8" key="1">
    <citation type="journal article" date="2017" name="Infect. Genet. Evol.">
        <title>The new phylogeny of the genus Mycobacterium: The old and the news.</title>
        <authorList>
            <person name="Tortoli E."/>
            <person name="Fedrizzi T."/>
            <person name="Meehan C.J."/>
            <person name="Trovato A."/>
            <person name="Grottola A."/>
            <person name="Giacobazzi E."/>
            <person name="Serpini G.F."/>
            <person name="Tagliazucchi S."/>
            <person name="Fabio A."/>
            <person name="Bettua C."/>
            <person name="Bertorelli R."/>
            <person name="Frascaro F."/>
            <person name="De Sanctis V."/>
            <person name="Pecorari M."/>
            <person name="Jousson O."/>
            <person name="Segata N."/>
            <person name="Cirillo D.M."/>
        </authorList>
    </citation>
    <scope>NUCLEOTIDE SEQUENCE [LARGE SCALE GENOMIC DNA]</scope>
    <source>
        <strain evidence="7 8">CIP1034565</strain>
    </source>
</reference>
<keyword evidence="3 5" id="KW-1133">Transmembrane helix</keyword>
<dbReference type="STRING" id="85968.GCA_900073015_02159"/>
<organism evidence="7 8">
    <name type="scientific">Mycolicibacterium brumae</name>
    <dbReference type="NCBI Taxonomy" id="85968"/>
    <lineage>
        <taxon>Bacteria</taxon>
        <taxon>Bacillati</taxon>
        <taxon>Actinomycetota</taxon>
        <taxon>Actinomycetes</taxon>
        <taxon>Mycobacteriales</taxon>
        <taxon>Mycobacteriaceae</taxon>
        <taxon>Mycolicibacterium</taxon>
    </lineage>
</organism>
<evidence type="ECO:0000256" key="4">
    <source>
        <dbReference type="ARBA" id="ARBA00023136"/>
    </source>
</evidence>
<feature type="transmembrane region" description="Helical" evidence="5">
    <location>
        <begin position="51"/>
        <end position="76"/>
    </location>
</feature>